<dbReference type="InterPro" id="IPR015797">
    <property type="entry name" value="NUDIX_hydrolase-like_dom_sf"/>
</dbReference>
<comment type="caution">
    <text evidence="4">The sequence shown here is derived from an EMBL/GenBank/DDBJ whole genome shotgun (WGS) entry which is preliminary data.</text>
</comment>
<reference evidence="5" key="1">
    <citation type="journal article" date="2019" name="Int. J. Syst. Evol. Microbiol.">
        <title>The Global Catalogue of Microorganisms (GCM) 10K type strain sequencing project: providing services to taxonomists for standard genome sequencing and annotation.</title>
        <authorList>
            <consortium name="The Broad Institute Genomics Platform"/>
            <consortium name="The Broad Institute Genome Sequencing Center for Infectious Disease"/>
            <person name="Wu L."/>
            <person name="Ma J."/>
        </authorList>
    </citation>
    <scope>NUCLEOTIDE SEQUENCE [LARGE SCALE GENOMIC DNA]</scope>
    <source>
        <strain evidence="5">CCUG 63287</strain>
    </source>
</reference>
<name>A0ABV9JGF4_9LACT</name>
<sequence>MTEGKPDYIKWLRSKVGHDKVFMNFVVALIRNEKGEVLMQQRGDSDLWGFPGGCIELGESFEEALHREIFEETQIREFEIVRQLGTYNWREFTYPNGDVAQPIDIWFICNLHGTVDLTYRDEETEDLRWVDLKNLTVELFNKKFSTAIADYLAFAKNEKEKL</sequence>
<dbReference type="EMBL" id="JBHSGD010000008">
    <property type="protein sequence ID" value="MFC4653139.1"/>
    <property type="molecule type" value="Genomic_DNA"/>
</dbReference>
<dbReference type="InterPro" id="IPR000086">
    <property type="entry name" value="NUDIX_hydrolase_dom"/>
</dbReference>
<evidence type="ECO:0000256" key="1">
    <source>
        <dbReference type="ARBA" id="ARBA00001946"/>
    </source>
</evidence>
<protein>
    <submittedName>
        <fullName evidence="4">NUDIX domain-containing protein</fullName>
    </submittedName>
</protein>
<dbReference type="PRINTS" id="PR00502">
    <property type="entry name" value="NUDIXFAMILY"/>
</dbReference>
<dbReference type="PANTHER" id="PTHR43046:SF2">
    <property type="entry name" value="8-OXO-DGTP DIPHOSPHATASE-RELATED"/>
    <property type="match status" value="1"/>
</dbReference>
<keyword evidence="2" id="KW-0378">Hydrolase</keyword>
<evidence type="ECO:0000313" key="5">
    <source>
        <dbReference type="Proteomes" id="UP001595987"/>
    </source>
</evidence>
<keyword evidence="5" id="KW-1185">Reference proteome</keyword>
<evidence type="ECO:0000259" key="3">
    <source>
        <dbReference type="PROSITE" id="PS51462"/>
    </source>
</evidence>
<evidence type="ECO:0000313" key="4">
    <source>
        <dbReference type="EMBL" id="MFC4653139.1"/>
    </source>
</evidence>
<evidence type="ECO:0000256" key="2">
    <source>
        <dbReference type="ARBA" id="ARBA00022801"/>
    </source>
</evidence>
<organism evidence="4 5">
    <name type="scientific">Lactococcus nasutitermitis</name>
    <dbReference type="NCBI Taxonomy" id="1652957"/>
    <lineage>
        <taxon>Bacteria</taxon>
        <taxon>Bacillati</taxon>
        <taxon>Bacillota</taxon>
        <taxon>Bacilli</taxon>
        <taxon>Lactobacillales</taxon>
        <taxon>Streptococcaceae</taxon>
        <taxon>Lactococcus</taxon>
    </lineage>
</organism>
<dbReference type="Proteomes" id="UP001595987">
    <property type="component" value="Unassembled WGS sequence"/>
</dbReference>
<dbReference type="Gene3D" id="3.90.79.10">
    <property type="entry name" value="Nucleoside Triphosphate Pyrophosphohydrolase"/>
    <property type="match status" value="1"/>
</dbReference>
<dbReference type="RefSeq" id="WP_213536292.1">
    <property type="nucleotide sequence ID" value="NZ_BOVQ01000006.1"/>
</dbReference>
<feature type="domain" description="Nudix hydrolase" evidence="3">
    <location>
        <begin position="20"/>
        <end position="154"/>
    </location>
</feature>
<dbReference type="PROSITE" id="PS51462">
    <property type="entry name" value="NUDIX"/>
    <property type="match status" value="1"/>
</dbReference>
<accession>A0ABV9JGF4</accession>
<proteinExistence type="predicted"/>
<dbReference type="InterPro" id="IPR020476">
    <property type="entry name" value="Nudix_hydrolase"/>
</dbReference>
<dbReference type="PANTHER" id="PTHR43046">
    <property type="entry name" value="GDP-MANNOSE MANNOSYL HYDROLASE"/>
    <property type="match status" value="1"/>
</dbReference>
<gene>
    <name evidence="4" type="ORF">ACFO26_09510</name>
</gene>
<dbReference type="SUPFAM" id="SSF55811">
    <property type="entry name" value="Nudix"/>
    <property type="match status" value="1"/>
</dbReference>
<comment type="cofactor">
    <cofactor evidence="1">
        <name>Mg(2+)</name>
        <dbReference type="ChEBI" id="CHEBI:18420"/>
    </cofactor>
</comment>
<dbReference type="Pfam" id="PF00293">
    <property type="entry name" value="NUDIX"/>
    <property type="match status" value="1"/>
</dbReference>